<evidence type="ECO:0000313" key="4">
    <source>
        <dbReference type="Proteomes" id="UP000237000"/>
    </source>
</evidence>
<sequence>MGKKVSQSTCLKTSKNNEKEDFKSWIKVLRPKVYITDSSSFKRLVQELTGNGTTTSPSTIPSPPPMKPRELENVPVIEIEEDQEREPESSVEASIDATADWSTEFCNNQVFVDQDFNQVYNEICLEDISLGNSVANQQVDLLAYWDIESWLLDGDSYGFYNGCGQIEQDVSIYDYELSGLI</sequence>
<proteinExistence type="predicted"/>
<feature type="compositionally biased region" description="Polar residues" evidence="1">
    <location>
        <begin position="1"/>
        <end position="14"/>
    </location>
</feature>
<dbReference type="Proteomes" id="UP000237000">
    <property type="component" value="Unassembled WGS sequence"/>
</dbReference>
<evidence type="ECO:0000256" key="1">
    <source>
        <dbReference type="SAM" id="MobiDB-lite"/>
    </source>
</evidence>
<feature type="domain" description="VQ" evidence="2">
    <location>
        <begin position="31"/>
        <end position="53"/>
    </location>
</feature>
<evidence type="ECO:0000313" key="3">
    <source>
        <dbReference type="EMBL" id="PON89723.1"/>
    </source>
</evidence>
<organism evidence="3 4">
    <name type="scientific">Trema orientale</name>
    <name type="common">Charcoal tree</name>
    <name type="synonym">Celtis orientalis</name>
    <dbReference type="NCBI Taxonomy" id="63057"/>
    <lineage>
        <taxon>Eukaryota</taxon>
        <taxon>Viridiplantae</taxon>
        <taxon>Streptophyta</taxon>
        <taxon>Embryophyta</taxon>
        <taxon>Tracheophyta</taxon>
        <taxon>Spermatophyta</taxon>
        <taxon>Magnoliopsida</taxon>
        <taxon>eudicotyledons</taxon>
        <taxon>Gunneridae</taxon>
        <taxon>Pentapetalae</taxon>
        <taxon>rosids</taxon>
        <taxon>fabids</taxon>
        <taxon>Rosales</taxon>
        <taxon>Cannabaceae</taxon>
        <taxon>Trema</taxon>
    </lineage>
</organism>
<dbReference type="OrthoDB" id="1190149at2759"/>
<comment type="caution">
    <text evidence="3">The sequence shown here is derived from an EMBL/GenBank/DDBJ whole genome shotgun (WGS) entry which is preliminary data.</text>
</comment>
<dbReference type="Pfam" id="PF05678">
    <property type="entry name" value="VQ"/>
    <property type="match status" value="1"/>
</dbReference>
<gene>
    <name evidence="3" type="ORF">TorRG33x02_145570</name>
</gene>
<reference evidence="4" key="1">
    <citation type="submission" date="2016-06" db="EMBL/GenBank/DDBJ databases">
        <title>Parallel loss of symbiosis genes in relatives of nitrogen-fixing non-legume Parasponia.</title>
        <authorList>
            <person name="Van Velzen R."/>
            <person name="Holmer R."/>
            <person name="Bu F."/>
            <person name="Rutten L."/>
            <person name="Van Zeijl A."/>
            <person name="Liu W."/>
            <person name="Santuari L."/>
            <person name="Cao Q."/>
            <person name="Sharma T."/>
            <person name="Shen D."/>
            <person name="Roswanjaya Y."/>
            <person name="Wardhani T."/>
            <person name="Kalhor M.S."/>
            <person name="Jansen J."/>
            <person name="Van den Hoogen J."/>
            <person name="Gungor B."/>
            <person name="Hartog M."/>
            <person name="Hontelez J."/>
            <person name="Verver J."/>
            <person name="Yang W.-C."/>
            <person name="Schijlen E."/>
            <person name="Repin R."/>
            <person name="Schilthuizen M."/>
            <person name="Schranz E."/>
            <person name="Heidstra R."/>
            <person name="Miyata K."/>
            <person name="Fedorova E."/>
            <person name="Kohlen W."/>
            <person name="Bisseling T."/>
            <person name="Smit S."/>
            <person name="Geurts R."/>
        </authorList>
    </citation>
    <scope>NUCLEOTIDE SEQUENCE [LARGE SCALE GENOMIC DNA]</scope>
    <source>
        <strain evidence="4">cv. RG33-2</strain>
    </source>
</reference>
<feature type="region of interest" description="Disordered" evidence="1">
    <location>
        <begin position="1"/>
        <end position="20"/>
    </location>
</feature>
<evidence type="ECO:0000259" key="2">
    <source>
        <dbReference type="Pfam" id="PF05678"/>
    </source>
</evidence>
<dbReference type="InterPro" id="IPR008889">
    <property type="entry name" value="VQ"/>
</dbReference>
<feature type="region of interest" description="Disordered" evidence="1">
    <location>
        <begin position="48"/>
        <end position="69"/>
    </location>
</feature>
<name>A0A2P5EW11_TREOI</name>
<dbReference type="InParanoid" id="A0A2P5EW11"/>
<dbReference type="AlphaFoldDB" id="A0A2P5EW11"/>
<accession>A0A2P5EW11</accession>
<dbReference type="EMBL" id="JXTC01000091">
    <property type="protein sequence ID" value="PON89723.1"/>
    <property type="molecule type" value="Genomic_DNA"/>
</dbReference>
<protein>
    <submittedName>
        <fullName evidence="3">VQ motif containing protein</fullName>
    </submittedName>
</protein>
<keyword evidence="4" id="KW-1185">Reference proteome</keyword>
<dbReference type="STRING" id="63057.A0A2P5EW11"/>